<feature type="transmembrane region" description="Helical" evidence="1">
    <location>
        <begin position="38"/>
        <end position="56"/>
    </location>
</feature>
<accession>A0A238L998</accession>
<dbReference type="EMBL" id="FXZK01000001">
    <property type="protein sequence ID" value="SMY05984.1"/>
    <property type="molecule type" value="Genomic_DNA"/>
</dbReference>
<keyword evidence="1" id="KW-0812">Transmembrane</keyword>
<evidence type="ECO:0000313" key="2">
    <source>
        <dbReference type="EMBL" id="SMY05984.1"/>
    </source>
</evidence>
<keyword evidence="1" id="KW-1133">Transmembrane helix</keyword>
<organism evidence="2 3">
    <name type="scientific">Flavimaricola marinus</name>
    <dbReference type="NCBI Taxonomy" id="1819565"/>
    <lineage>
        <taxon>Bacteria</taxon>
        <taxon>Pseudomonadati</taxon>
        <taxon>Pseudomonadota</taxon>
        <taxon>Alphaproteobacteria</taxon>
        <taxon>Rhodobacterales</taxon>
        <taxon>Paracoccaceae</taxon>
        <taxon>Flavimaricola</taxon>
    </lineage>
</organism>
<proteinExistence type="predicted"/>
<dbReference type="Proteomes" id="UP000201613">
    <property type="component" value="Unassembled WGS sequence"/>
</dbReference>
<name>A0A238L998_9RHOB</name>
<dbReference type="AlphaFoldDB" id="A0A238L998"/>
<gene>
    <name evidence="2" type="ORF">LOM8899_00105</name>
</gene>
<feature type="transmembrane region" description="Helical" evidence="1">
    <location>
        <begin position="12"/>
        <end position="32"/>
    </location>
</feature>
<sequence length="61" mass="6390">MKRLLSLLGNSATYIAGYALGSAGLLWGVAVGWIGQSWWGLLGAPLFLAGVGPCLWSEDQP</sequence>
<reference evidence="2 3" key="1">
    <citation type="submission" date="2017-05" db="EMBL/GenBank/DDBJ databases">
        <authorList>
            <person name="Song R."/>
            <person name="Chenine A.L."/>
            <person name="Ruprecht R.M."/>
        </authorList>
    </citation>
    <scope>NUCLEOTIDE SEQUENCE [LARGE SCALE GENOMIC DNA]</scope>
    <source>
        <strain evidence="2 3">CECT 8899</strain>
    </source>
</reference>
<keyword evidence="3" id="KW-1185">Reference proteome</keyword>
<protein>
    <submittedName>
        <fullName evidence="2">Uncharacterized protein</fullName>
    </submittedName>
</protein>
<evidence type="ECO:0000313" key="3">
    <source>
        <dbReference type="Proteomes" id="UP000201613"/>
    </source>
</evidence>
<evidence type="ECO:0000256" key="1">
    <source>
        <dbReference type="SAM" id="Phobius"/>
    </source>
</evidence>
<keyword evidence="1" id="KW-0472">Membrane</keyword>